<keyword evidence="11" id="KW-1185">Reference proteome</keyword>
<dbReference type="PRINTS" id="PR00465">
    <property type="entry name" value="EP450IV"/>
</dbReference>
<evidence type="ECO:0000256" key="3">
    <source>
        <dbReference type="ARBA" id="ARBA00022617"/>
    </source>
</evidence>
<keyword evidence="5" id="KW-0408">Iron</keyword>
<comment type="caution">
    <text evidence="10">The sequence shown here is derived from an EMBL/GenBank/DDBJ whole genome shotgun (WGS) entry which is preliminary data.</text>
</comment>
<dbReference type="InterPro" id="IPR001128">
    <property type="entry name" value="Cyt_P450"/>
</dbReference>
<name>A0ABR2X8D1_9PEZI</name>
<evidence type="ECO:0000256" key="8">
    <source>
        <dbReference type="SAM" id="Phobius"/>
    </source>
</evidence>
<evidence type="ECO:0000256" key="2">
    <source>
        <dbReference type="ARBA" id="ARBA00010617"/>
    </source>
</evidence>
<dbReference type="Pfam" id="PF00067">
    <property type="entry name" value="p450"/>
    <property type="match status" value="1"/>
</dbReference>
<evidence type="ECO:0000313" key="10">
    <source>
        <dbReference type="EMBL" id="KAK9770022.1"/>
    </source>
</evidence>
<dbReference type="Pfam" id="PF04082">
    <property type="entry name" value="Fungal_trans"/>
    <property type="match status" value="1"/>
</dbReference>
<accession>A0ABR2X8D1</accession>
<dbReference type="PANTHER" id="PTHR24305:SF87">
    <property type="entry name" value="CYTOCHROME P450 MONOOXYGENASE ALND-RELATED"/>
    <property type="match status" value="1"/>
</dbReference>
<dbReference type="PANTHER" id="PTHR24305">
    <property type="entry name" value="CYTOCHROME P450"/>
    <property type="match status" value="1"/>
</dbReference>
<feature type="domain" description="Xylanolytic transcriptional activator regulatory" evidence="9">
    <location>
        <begin position="718"/>
        <end position="869"/>
    </location>
</feature>
<comment type="similarity">
    <text evidence="2">Belongs to the cytochrome P450 family.</text>
</comment>
<evidence type="ECO:0000256" key="5">
    <source>
        <dbReference type="ARBA" id="ARBA00023004"/>
    </source>
</evidence>
<evidence type="ECO:0000256" key="1">
    <source>
        <dbReference type="ARBA" id="ARBA00001971"/>
    </source>
</evidence>
<keyword evidence="8" id="KW-0812">Transmembrane</keyword>
<dbReference type="SUPFAM" id="SSF48264">
    <property type="entry name" value="Cytochrome P450"/>
    <property type="match status" value="1"/>
</dbReference>
<evidence type="ECO:0000256" key="6">
    <source>
        <dbReference type="ARBA" id="ARBA00023033"/>
    </source>
</evidence>
<protein>
    <submittedName>
        <fullName evidence="10">Cytochrome P450 monooxygenase</fullName>
    </submittedName>
</protein>
<proteinExistence type="inferred from homology"/>
<sequence length="1086" mass="121513">MSTKKFILCDDSGGNIEAIVDNISDVQLLKGSLASSFGVVVPEGLSFHSSSGQELYELTDLEAAEGDIAVKVDRHSVREVPGPKGLPFVGNYFEVFPDHLGNNQRLFEKYGPIVKTNNMGNIVFETNDPDLAQICFTESEWWSKEIVPSHPLYPIKNSMAGVFLSDSADPSWKIVHKFLPPALGPKAVRHYAPTMNKCCDEAYSVLDELEKRNDAWNVYQMMLKISSSTVGKIILGKDFQHFSSVDAPLNRIVLAIAEMLAVNKRIQSHGEWYSHLPFGDPVRLKHLRAFMRDQIEEAIKESKSSDTEDLPLQDAALKASSVIDYLSRATDSAGEHMPTEYLESAVEVATGAGFTTTSSLLSWCIYGLVTYEGMQARLLQELVDHNINDTVSISADQIDDLHELNKYVKEMQRRHNPSYQPARTAQRDQILPGGYRIKKGDVVVVGVHHIHMNPAVWDNPNRFDPDRWDTDEVKNRHKVAYAPFASGQRMCIGFNFALLEVKIFLCKLVWRYHWAKEGDLETEYDPFFQLIRPVNFYGSITARTSTVGYTRYLERRIANLEALLGQTQANKEEVQATGELDHITSSQSLDLLVDLSDDYLRHVPGSSCSGFYGRFSGLNVLRVVVDCINTEQSPATLSHPGQDILQAFECAHTSVPLAPATQLHPLAAMPSRERVLVLIDHAIRMALVGHDCLDHQDLAQRLGCVFDIDRCELTSDDRVSLALVYALLALGQQFEHTNNEQVTGERMEMRGVVYFRASCELHDSAQPYDLCSIRTNIVQTKYLLSASMIPQAYTRLQMGVAMSQTMGLHVHASSSSSQGLFTQDELNQRRAVFATMNMMDTYVSSVLGVPKALETSTTQIFGPDDGQILARHSLIFQPPASARAESKSFQELVAFMARISMQRNPKSADGSALQEDGSFVAGISVEMDDWHNTLPTVLDNEPDSRTLLAQLSIRLLHAATRSVLYRPYLNHLTRDSADHSFSFQGYEFGSRCITAAMQAVWIIDTLRSNNILYYADWVATYMLAYAFSILAFFLKRTNHHVTFKENLAAAVKARELLKYLAEHNTTAQTCYLVVNAVVDRLPVATD</sequence>
<comment type="cofactor">
    <cofactor evidence="1">
        <name>heme</name>
        <dbReference type="ChEBI" id="CHEBI:30413"/>
    </cofactor>
</comment>
<evidence type="ECO:0000256" key="7">
    <source>
        <dbReference type="ARBA" id="ARBA00023242"/>
    </source>
</evidence>
<dbReference type="CDD" id="cd12148">
    <property type="entry name" value="fungal_TF_MHR"/>
    <property type="match status" value="1"/>
</dbReference>
<dbReference type="InterPro" id="IPR002403">
    <property type="entry name" value="Cyt_P450_E_grp-IV"/>
</dbReference>
<keyword evidence="7" id="KW-0539">Nucleus</keyword>
<dbReference type="GO" id="GO:0004497">
    <property type="term" value="F:monooxygenase activity"/>
    <property type="evidence" value="ECO:0007669"/>
    <property type="project" value="UniProtKB-KW"/>
</dbReference>
<organism evidence="10 11">
    <name type="scientific">Seiridium cardinale</name>
    <dbReference type="NCBI Taxonomy" id="138064"/>
    <lineage>
        <taxon>Eukaryota</taxon>
        <taxon>Fungi</taxon>
        <taxon>Dikarya</taxon>
        <taxon>Ascomycota</taxon>
        <taxon>Pezizomycotina</taxon>
        <taxon>Sordariomycetes</taxon>
        <taxon>Xylariomycetidae</taxon>
        <taxon>Amphisphaeriales</taxon>
        <taxon>Sporocadaceae</taxon>
        <taxon>Seiridium</taxon>
    </lineage>
</organism>
<keyword evidence="3" id="KW-0349">Heme</keyword>
<keyword evidence="8" id="KW-1133">Transmembrane helix</keyword>
<feature type="transmembrane region" description="Helical" evidence="8">
    <location>
        <begin position="1011"/>
        <end position="1034"/>
    </location>
</feature>
<dbReference type="InterPro" id="IPR007219">
    <property type="entry name" value="XnlR_reg_dom"/>
</dbReference>
<evidence type="ECO:0000256" key="4">
    <source>
        <dbReference type="ARBA" id="ARBA00022723"/>
    </source>
</evidence>
<dbReference type="Proteomes" id="UP001465668">
    <property type="component" value="Unassembled WGS sequence"/>
</dbReference>
<dbReference type="EMBL" id="JARVKM010000103">
    <property type="protein sequence ID" value="KAK9770022.1"/>
    <property type="molecule type" value="Genomic_DNA"/>
</dbReference>
<reference evidence="10 11" key="1">
    <citation type="submission" date="2024-02" db="EMBL/GenBank/DDBJ databases">
        <title>First draft genome assembly of two strains of Seiridium cardinale.</title>
        <authorList>
            <person name="Emiliani G."/>
            <person name="Scali E."/>
        </authorList>
    </citation>
    <scope>NUCLEOTIDE SEQUENCE [LARGE SCALE GENOMIC DNA]</scope>
    <source>
        <strain evidence="10 11">BM-138-000479</strain>
    </source>
</reference>
<dbReference type="InterPro" id="IPR036396">
    <property type="entry name" value="Cyt_P450_sf"/>
</dbReference>
<dbReference type="Gene3D" id="1.10.630.10">
    <property type="entry name" value="Cytochrome P450"/>
    <property type="match status" value="1"/>
</dbReference>
<keyword evidence="6 10" id="KW-0560">Oxidoreductase</keyword>
<evidence type="ECO:0000313" key="11">
    <source>
        <dbReference type="Proteomes" id="UP001465668"/>
    </source>
</evidence>
<keyword evidence="8" id="KW-0472">Membrane</keyword>
<keyword evidence="4" id="KW-0479">Metal-binding</keyword>
<dbReference type="CDD" id="cd00302">
    <property type="entry name" value="cytochrome_P450"/>
    <property type="match status" value="1"/>
</dbReference>
<keyword evidence="6 10" id="KW-0503">Monooxygenase</keyword>
<gene>
    <name evidence="10" type="ORF">SCAR479_13281</name>
</gene>
<dbReference type="PRINTS" id="PR00385">
    <property type="entry name" value="P450"/>
</dbReference>
<dbReference type="InterPro" id="IPR050121">
    <property type="entry name" value="Cytochrome_P450_monoxygenase"/>
</dbReference>
<evidence type="ECO:0000259" key="9">
    <source>
        <dbReference type="Pfam" id="PF04082"/>
    </source>
</evidence>